<dbReference type="CDD" id="cd08504">
    <property type="entry name" value="PBP2_OppA"/>
    <property type="match status" value="1"/>
</dbReference>
<dbReference type="InterPro" id="IPR000914">
    <property type="entry name" value="SBP_5_dom"/>
</dbReference>
<reference evidence="7 8" key="1">
    <citation type="journal article" date="2015" name="Genome Announc.">
        <title>Expanding the biotechnology potential of lactobacilli through comparative genomics of 213 strains and associated genera.</title>
        <authorList>
            <person name="Sun Z."/>
            <person name="Harris H.M."/>
            <person name="McCann A."/>
            <person name="Guo C."/>
            <person name="Argimon S."/>
            <person name="Zhang W."/>
            <person name="Yang X."/>
            <person name="Jeffery I.B."/>
            <person name="Cooney J.C."/>
            <person name="Kagawa T.F."/>
            <person name="Liu W."/>
            <person name="Song Y."/>
            <person name="Salvetti E."/>
            <person name="Wrobel A."/>
            <person name="Rasinkangas P."/>
            <person name="Parkhill J."/>
            <person name="Rea M.C."/>
            <person name="O'Sullivan O."/>
            <person name="Ritari J."/>
            <person name="Douillard F.P."/>
            <person name="Paul Ross R."/>
            <person name="Yang R."/>
            <person name="Briner A.E."/>
            <person name="Felis G.E."/>
            <person name="de Vos W.M."/>
            <person name="Barrangou R."/>
            <person name="Klaenhammer T.R."/>
            <person name="Caufield P.W."/>
            <person name="Cui Y."/>
            <person name="Zhang H."/>
            <person name="O'Toole P.W."/>
        </authorList>
    </citation>
    <scope>NUCLEOTIDE SEQUENCE [LARGE SCALE GENOMIC DNA]</scope>
    <source>
        <strain evidence="7 8">DSM 20505</strain>
    </source>
</reference>
<keyword evidence="3" id="KW-0813">Transport</keyword>
<protein>
    <submittedName>
        <fullName evidence="7">Oligopeptide ABC superfamily ATP binding cassette transporter, substrate-binding lipoprotein</fullName>
    </submittedName>
</protein>
<comment type="caution">
    <text evidence="7">The sequence shown here is derived from an EMBL/GenBank/DDBJ whole genome shotgun (WGS) entry which is preliminary data.</text>
</comment>
<dbReference type="STRING" id="1291052.FC18_GL001879"/>
<dbReference type="GO" id="GO:0030313">
    <property type="term" value="C:cell envelope"/>
    <property type="evidence" value="ECO:0007669"/>
    <property type="project" value="UniProtKB-SubCell"/>
</dbReference>
<dbReference type="PANTHER" id="PTHR30290">
    <property type="entry name" value="PERIPLASMIC BINDING COMPONENT OF ABC TRANSPORTER"/>
    <property type="match status" value="1"/>
</dbReference>
<dbReference type="SUPFAM" id="SSF53850">
    <property type="entry name" value="Periplasmic binding protein-like II"/>
    <property type="match status" value="1"/>
</dbReference>
<sequence length="553" mass="60652">MEEALFMGIRLKLGVLSAVLIAVVLAGCGKKPVSAPKQTVLTRMESDNIPTMDPARATDAISSQAMANVYAGLYRYDGKTLTGDMATGRARVSNHHHTYTFTLRKNARWSDGKQVTAEDFVYAWQRVVDPATKSEYAYLFSGFKNADAIMRGEKAPNRLGVTAVNKTTLKVELSRTIPYFEPLLTLKTFYPVEKKQVLKYGDKFGTSGHTLTFNGPFTMSGWREAAGSWTQKKNARYWNAKNVHLTAIKNRVVKDSATALQLFDAGKLDDVVVTGDTAKQLQNRSVFNVVPQNATFYIEMNGKRVPAFANRDVRRALSMAINRKQFVQQVLGDGSQPATTVIPAGMMYSGTNGADFATEAGAKVAKYAKYDLPAARKLLAKGMQQVGTKELKFTLVSDDTDGAKNTLSYLQAAFGKLSTGGYKVTVNTKSVPFKTRLALSTSHDVDMVVSAWGANYPDPSSFLDLFTAQNQYNTGLWHNTEYNQLVKKAEGVDAASPTKRWADMQRATAVLSSEVGVISFYQRGAAHLTNAQVHGMQLSPNGLISFDQVRIGK</sequence>
<dbReference type="PIRSF" id="PIRSF002741">
    <property type="entry name" value="MppA"/>
    <property type="match status" value="1"/>
</dbReference>
<accession>A0A0R1ZP38</accession>
<keyword evidence="7" id="KW-0449">Lipoprotein</keyword>
<organism evidence="7 8">
    <name type="scientific">Lacticaseibacillus sharpeae JCM 1186 = DSM 20505</name>
    <dbReference type="NCBI Taxonomy" id="1291052"/>
    <lineage>
        <taxon>Bacteria</taxon>
        <taxon>Bacillati</taxon>
        <taxon>Bacillota</taxon>
        <taxon>Bacilli</taxon>
        <taxon>Lactobacillales</taxon>
        <taxon>Lactobacillaceae</taxon>
        <taxon>Lacticaseibacillus</taxon>
    </lineage>
</organism>
<evidence type="ECO:0000313" key="7">
    <source>
        <dbReference type="EMBL" id="KRM54916.1"/>
    </source>
</evidence>
<dbReference type="GO" id="GO:0042597">
    <property type="term" value="C:periplasmic space"/>
    <property type="evidence" value="ECO:0007669"/>
    <property type="project" value="UniProtKB-ARBA"/>
</dbReference>
<keyword evidence="5" id="KW-0571">Peptide transport</keyword>
<keyword evidence="8" id="KW-1185">Reference proteome</keyword>
<dbReference type="Proteomes" id="UP000051679">
    <property type="component" value="Unassembled WGS sequence"/>
</dbReference>
<comment type="similarity">
    <text evidence="2">Belongs to the bacterial solute-binding protein 5 family.</text>
</comment>
<dbReference type="Pfam" id="PF00496">
    <property type="entry name" value="SBP_bac_5"/>
    <property type="match status" value="1"/>
</dbReference>
<evidence type="ECO:0000256" key="2">
    <source>
        <dbReference type="ARBA" id="ARBA00005695"/>
    </source>
</evidence>
<gene>
    <name evidence="7" type="ORF">FC18_GL001879</name>
</gene>
<dbReference type="Gene3D" id="3.90.76.10">
    <property type="entry name" value="Dipeptide-binding Protein, Domain 1"/>
    <property type="match status" value="1"/>
</dbReference>
<dbReference type="AlphaFoldDB" id="A0A0R1ZP38"/>
<name>A0A0R1ZP38_9LACO</name>
<dbReference type="GO" id="GO:1904680">
    <property type="term" value="F:peptide transmembrane transporter activity"/>
    <property type="evidence" value="ECO:0007669"/>
    <property type="project" value="TreeGrafter"/>
</dbReference>
<dbReference type="FunFam" id="3.90.76.10:FF:000001">
    <property type="entry name" value="Oligopeptide ABC transporter substrate-binding protein"/>
    <property type="match status" value="1"/>
</dbReference>
<keyword evidence="5" id="KW-0653">Protein transport</keyword>
<evidence type="ECO:0000256" key="1">
    <source>
        <dbReference type="ARBA" id="ARBA00004196"/>
    </source>
</evidence>
<evidence type="ECO:0000256" key="4">
    <source>
        <dbReference type="ARBA" id="ARBA00022729"/>
    </source>
</evidence>
<proteinExistence type="inferred from homology"/>
<comment type="subcellular location">
    <subcellularLocation>
        <location evidence="1">Cell envelope</location>
    </subcellularLocation>
</comment>
<dbReference type="Gene3D" id="3.40.190.10">
    <property type="entry name" value="Periplasmic binding protein-like II"/>
    <property type="match status" value="1"/>
</dbReference>
<dbReference type="Gene3D" id="3.10.105.10">
    <property type="entry name" value="Dipeptide-binding Protein, Domain 3"/>
    <property type="match status" value="1"/>
</dbReference>
<dbReference type="GO" id="GO:0043190">
    <property type="term" value="C:ATP-binding cassette (ABC) transporter complex"/>
    <property type="evidence" value="ECO:0007669"/>
    <property type="project" value="InterPro"/>
</dbReference>
<dbReference type="OrthoDB" id="403896at2"/>
<evidence type="ECO:0000259" key="6">
    <source>
        <dbReference type="Pfam" id="PF00496"/>
    </source>
</evidence>
<dbReference type="InterPro" id="IPR039424">
    <property type="entry name" value="SBP_5"/>
</dbReference>
<dbReference type="PANTHER" id="PTHR30290:SF10">
    <property type="entry name" value="PERIPLASMIC OLIGOPEPTIDE-BINDING PROTEIN-RELATED"/>
    <property type="match status" value="1"/>
</dbReference>
<dbReference type="InterPro" id="IPR030678">
    <property type="entry name" value="Peptide/Ni-bd"/>
</dbReference>
<evidence type="ECO:0000256" key="5">
    <source>
        <dbReference type="ARBA" id="ARBA00022856"/>
    </source>
</evidence>
<dbReference type="GO" id="GO:0015833">
    <property type="term" value="P:peptide transport"/>
    <property type="evidence" value="ECO:0007669"/>
    <property type="project" value="UniProtKB-KW"/>
</dbReference>
<evidence type="ECO:0000256" key="3">
    <source>
        <dbReference type="ARBA" id="ARBA00022448"/>
    </source>
</evidence>
<evidence type="ECO:0000313" key="8">
    <source>
        <dbReference type="Proteomes" id="UP000051679"/>
    </source>
</evidence>
<keyword evidence="4" id="KW-0732">Signal</keyword>
<feature type="domain" description="Solute-binding protein family 5" evidence="6">
    <location>
        <begin position="81"/>
        <end position="472"/>
    </location>
</feature>
<dbReference type="EMBL" id="AYYO01000041">
    <property type="protein sequence ID" value="KRM54916.1"/>
    <property type="molecule type" value="Genomic_DNA"/>
</dbReference>
<dbReference type="PATRIC" id="fig|1291052.5.peg.1939"/>